<evidence type="ECO:0000313" key="14">
    <source>
        <dbReference type="Proteomes" id="UP000710432"/>
    </source>
</evidence>
<evidence type="ECO:0000313" key="13">
    <source>
        <dbReference type="EMBL" id="KAH0514843.1"/>
    </source>
</evidence>
<evidence type="ECO:0000256" key="2">
    <source>
        <dbReference type="ARBA" id="ARBA00004536"/>
    </source>
</evidence>
<dbReference type="GO" id="GO:0098609">
    <property type="term" value="P:cell-cell adhesion"/>
    <property type="evidence" value="ECO:0007669"/>
    <property type="project" value="TreeGrafter"/>
</dbReference>
<comment type="similarity">
    <text evidence="3">Belongs to the TMEM47 family.</text>
</comment>
<feature type="transmembrane region" description="Helical" evidence="12">
    <location>
        <begin position="314"/>
        <end position="331"/>
    </location>
</feature>
<evidence type="ECO:0000256" key="10">
    <source>
        <dbReference type="ARBA" id="ARBA00055467"/>
    </source>
</evidence>
<dbReference type="AlphaFoldDB" id="A0A8J6GQ86"/>
<gene>
    <name evidence="13" type="ORF">LTLLF_133505</name>
</gene>
<feature type="transmembrane region" description="Helical" evidence="12">
    <location>
        <begin position="180"/>
        <end position="203"/>
    </location>
</feature>
<evidence type="ECO:0000256" key="11">
    <source>
        <dbReference type="SAM" id="MobiDB-lite"/>
    </source>
</evidence>
<dbReference type="GO" id="GO:0016020">
    <property type="term" value="C:membrane"/>
    <property type="evidence" value="ECO:0007669"/>
    <property type="project" value="UniProtKB-SubCell"/>
</dbReference>
<proteinExistence type="inferred from homology"/>
<feature type="region of interest" description="Disordered" evidence="11">
    <location>
        <begin position="27"/>
        <end position="46"/>
    </location>
</feature>
<comment type="function">
    <text evidence="10">Regulates cell junction organization in epithelial cells. May play a role in the transition from adherens junction to tight junction assembly. May regulate F-actin polymerization required for tight junctional localization dynamics and affect the junctional localization of PARD6B. During podocyte differentiation may negatively regulate activity of FYN and subsequently the abundance of nephrin.</text>
</comment>
<comment type="caution">
    <text evidence="13">The sequence shown here is derived from an EMBL/GenBank/DDBJ whole genome shotgun (WGS) entry which is preliminary data.</text>
</comment>
<feature type="transmembrane region" description="Helical" evidence="12">
    <location>
        <begin position="236"/>
        <end position="262"/>
    </location>
</feature>
<dbReference type="EMBL" id="JAATJU010021055">
    <property type="protein sequence ID" value="KAH0514843.1"/>
    <property type="molecule type" value="Genomic_DNA"/>
</dbReference>
<dbReference type="Gene3D" id="1.20.140.150">
    <property type="match status" value="1"/>
</dbReference>
<sequence length="340" mass="36765">MEGPQSKRGRAGSRELLFTVATRLALRRGGSPDARNQSYSTPQTRRLPCKAPPLAAWGGAGAEPAWPRLGGAGAGAGTGRALREGPLCCCRCCGCQRLPLGQHSPLSPAGFSACGTESRGSSPQRQCTSVSLVQSSCFGLFGPSWRPRLHRGERQRRQGMASAGSGMEEVRVSVLTPLKLVGLVCIFLALCLDLGAVLSPAWVTADHQYYLSLWESCRKPANLDIWHCESTLGSDWQIATLALLLGGAAIILIAFLVGLISICVGSRRRFYRPVAVMLFAAVVLQVCSLVLYPIKFIETVSLKVYHEFNWGYGLAWGATIFSFGGAILYCLNPKNYEDYY</sequence>
<evidence type="ECO:0000256" key="1">
    <source>
        <dbReference type="ARBA" id="ARBA00004141"/>
    </source>
</evidence>
<keyword evidence="6 12" id="KW-1133">Transmembrane helix</keyword>
<dbReference type="PANTHER" id="PTHR14399:SF3">
    <property type="entry name" value="TRANSMEMBRANE PROTEIN 47"/>
    <property type="match status" value="1"/>
</dbReference>
<evidence type="ECO:0000256" key="3">
    <source>
        <dbReference type="ARBA" id="ARBA00008691"/>
    </source>
</evidence>
<comment type="subcellular location">
    <subcellularLocation>
        <location evidence="2">Cell junction</location>
        <location evidence="2">Adherens junction</location>
    </subcellularLocation>
    <subcellularLocation>
        <location evidence="1">Membrane</location>
        <topology evidence="1">Multi-pass membrane protein</topology>
    </subcellularLocation>
</comment>
<accession>A0A8J6GQ86</accession>
<feature type="compositionally biased region" description="Polar residues" evidence="11">
    <location>
        <begin position="34"/>
        <end position="44"/>
    </location>
</feature>
<keyword evidence="4 12" id="KW-0812">Transmembrane</keyword>
<name>A0A8J6GQ86_MICOH</name>
<feature type="transmembrane region" description="Helical" evidence="12">
    <location>
        <begin position="274"/>
        <end position="294"/>
    </location>
</feature>
<evidence type="ECO:0000256" key="4">
    <source>
        <dbReference type="ARBA" id="ARBA00022692"/>
    </source>
</evidence>
<evidence type="ECO:0000256" key="7">
    <source>
        <dbReference type="ARBA" id="ARBA00023136"/>
    </source>
</evidence>
<keyword evidence="7 12" id="KW-0472">Membrane</keyword>
<evidence type="ECO:0000256" key="5">
    <source>
        <dbReference type="ARBA" id="ARBA00022949"/>
    </source>
</evidence>
<protein>
    <recommendedName>
        <fullName evidence="8">Transmembrane protein 47</fullName>
    </recommendedName>
    <alternativeName>
        <fullName evidence="9">Transmembrane 4 superfamily member 10</fullName>
    </alternativeName>
</protein>
<dbReference type="GO" id="GO:0005912">
    <property type="term" value="C:adherens junction"/>
    <property type="evidence" value="ECO:0007669"/>
    <property type="project" value="UniProtKB-SubCell"/>
</dbReference>
<evidence type="ECO:0000256" key="8">
    <source>
        <dbReference type="ARBA" id="ARBA00039383"/>
    </source>
</evidence>
<dbReference type="PANTHER" id="PTHR14399">
    <property type="entry name" value="P53-INDUCED PROTEIN RELATED"/>
    <property type="match status" value="1"/>
</dbReference>
<dbReference type="FunFam" id="1.20.140.150:FF:000010">
    <property type="entry name" value="transmembrane protein 47"/>
    <property type="match status" value="1"/>
</dbReference>
<keyword evidence="5" id="KW-0965">Cell junction</keyword>
<evidence type="ECO:0000256" key="6">
    <source>
        <dbReference type="ARBA" id="ARBA00022989"/>
    </source>
</evidence>
<evidence type="ECO:0000256" key="12">
    <source>
        <dbReference type="SAM" id="Phobius"/>
    </source>
</evidence>
<organism evidence="13 14">
    <name type="scientific">Microtus ochrogaster</name>
    <name type="common">Prairie vole</name>
    <dbReference type="NCBI Taxonomy" id="79684"/>
    <lineage>
        <taxon>Eukaryota</taxon>
        <taxon>Metazoa</taxon>
        <taxon>Chordata</taxon>
        <taxon>Craniata</taxon>
        <taxon>Vertebrata</taxon>
        <taxon>Euteleostomi</taxon>
        <taxon>Mammalia</taxon>
        <taxon>Eutheria</taxon>
        <taxon>Euarchontoglires</taxon>
        <taxon>Glires</taxon>
        <taxon>Rodentia</taxon>
        <taxon>Myomorpha</taxon>
        <taxon>Muroidea</taxon>
        <taxon>Cricetidae</taxon>
        <taxon>Arvicolinae</taxon>
        <taxon>Microtus</taxon>
    </lineage>
</organism>
<dbReference type="InterPro" id="IPR015664">
    <property type="entry name" value="P53_induced"/>
</dbReference>
<evidence type="ECO:0000256" key="9">
    <source>
        <dbReference type="ARBA" id="ARBA00041506"/>
    </source>
</evidence>
<reference evidence="13" key="1">
    <citation type="submission" date="2020-03" db="EMBL/GenBank/DDBJ databases">
        <title>Studies in the Genomics of Life Span.</title>
        <authorList>
            <person name="Glass D."/>
        </authorList>
    </citation>
    <scope>NUCLEOTIDE SEQUENCE</scope>
    <source>
        <strain evidence="13">LTLLF</strain>
        <tissue evidence="13">Muscle</tissue>
    </source>
</reference>
<dbReference type="Proteomes" id="UP000710432">
    <property type="component" value="Unassembled WGS sequence"/>
</dbReference>